<dbReference type="EMBL" id="BQYH01000005">
    <property type="protein sequence ID" value="GKU70925.1"/>
    <property type="molecule type" value="Genomic_DNA"/>
</dbReference>
<dbReference type="Proteomes" id="UP000245060">
    <property type="component" value="Unassembled WGS sequence"/>
</dbReference>
<reference evidence="2" key="3">
    <citation type="journal article" date="2022" name="Microbiol. Resour. Announc.">
        <title>Draft Genome Sequences of Eight Mycobacterium montefiorense Strains Isolated from Salamanders in Captivity.</title>
        <authorList>
            <person name="Komine T."/>
            <person name="Ihara H."/>
            <person name="Fukano H."/>
            <person name="Hoshino Y."/>
            <person name="Kurata O."/>
            <person name="Wada S."/>
        </authorList>
    </citation>
    <scope>NUCLEOTIDE SEQUENCE</scope>
    <source>
        <strain evidence="2">NJB18185</strain>
    </source>
</reference>
<name>A0AA37PJ00_9MYCO</name>
<dbReference type="AlphaFoldDB" id="A0AA37PJ00"/>
<protein>
    <recommendedName>
        <fullName evidence="5">SIR2-like domain-containing protein</fullName>
    </recommendedName>
</protein>
<evidence type="ECO:0000313" key="2">
    <source>
        <dbReference type="EMBL" id="GKU70925.1"/>
    </source>
</evidence>
<accession>A0AA37PJ00</accession>
<sequence length="329" mass="37258">MSRVTIWHEDPGNAALVQRLRDAIADGGRLMVFLGAGLSFGAARLQSRATFDYDRYGPWWPHDLPFDGPAPDDDGLPLPSWPWLTSRMCRVIALQSPPEEHSSLRSFFIEEGPPDCAQLFRQTVGEANYREFLLAQFDTSRYDFIETTPSHAALVRLDLPLLFTTNYDELIEAAYLEAQLSLRVSITEEQFKVRRAERPPRHLVKLHGSIDQPDTIVLTRLDYARARAGRTEMLSSLRNEMIDTAFLFVGFSLSDPNFNLIHGDIRLVYGMNLPASYTVQGRRNPVKDRYLRSLAVNTVWLNSWNEMPDFLTRINPAVLVPAPARAPGG</sequence>
<reference evidence="1" key="1">
    <citation type="journal article" date="2018" name="Genome Announc.">
        <title>Draft Genome Sequence of Mycobacterium montefiorense Isolated from Japanese Black Salamander (Hynobius nigrescens).</title>
        <authorList>
            <person name="Fukano H."/>
            <person name="Yoshida M."/>
            <person name="Shimizu A."/>
            <person name="Iwao H."/>
            <person name="Katayama Y."/>
            <person name="Omatsu T."/>
            <person name="Mizutani T."/>
            <person name="Kurata O."/>
            <person name="Wada S."/>
            <person name="Hoshino Y."/>
        </authorList>
    </citation>
    <scope>NUCLEOTIDE SEQUENCE</scope>
    <source>
        <strain evidence="1">BS</strain>
    </source>
</reference>
<evidence type="ECO:0000313" key="3">
    <source>
        <dbReference type="Proteomes" id="UP000245060"/>
    </source>
</evidence>
<gene>
    <name evidence="1" type="ORF">MmonteBS_30470</name>
    <name evidence="2" type="ORF">NJB18185_07020</name>
</gene>
<evidence type="ECO:0008006" key="5">
    <source>
        <dbReference type="Google" id="ProtNLM"/>
    </source>
</evidence>
<organism evidence="2 4">
    <name type="scientific">Mycobacterium montefiorense</name>
    <dbReference type="NCBI Taxonomy" id="154654"/>
    <lineage>
        <taxon>Bacteria</taxon>
        <taxon>Bacillati</taxon>
        <taxon>Actinomycetota</taxon>
        <taxon>Actinomycetes</taxon>
        <taxon>Mycobacteriales</taxon>
        <taxon>Mycobacteriaceae</taxon>
        <taxon>Mycobacterium</taxon>
        <taxon>Mycobacterium simiae complex</taxon>
    </lineage>
</organism>
<comment type="caution">
    <text evidence="2">The sequence shown here is derived from an EMBL/GenBank/DDBJ whole genome shotgun (WGS) entry which is preliminary data.</text>
</comment>
<evidence type="ECO:0000313" key="1">
    <source>
        <dbReference type="EMBL" id="GBG38675.1"/>
    </source>
</evidence>
<dbReference type="Pfam" id="PF13289">
    <property type="entry name" value="SIR2_2"/>
    <property type="match status" value="1"/>
</dbReference>
<dbReference type="Proteomes" id="UP001139505">
    <property type="component" value="Unassembled WGS sequence"/>
</dbReference>
<dbReference type="SUPFAM" id="SSF52467">
    <property type="entry name" value="DHS-like NAD/FAD-binding domain"/>
    <property type="match status" value="1"/>
</dbReference>
<reference evidence="2" key="4">
    <citation type="submission" date="2022-04" db="EMBL/GenBank/DDBJ databases">
        <authorList>
            <person name="Komine T."/>
            <person name="Fukano H."/>
            <person name="Wada S."/>
        </authorList>
    </citation>
    <scope>NUCLEOTIDE SEQUENCE</scope>
    <source>
        <strain evidence="2">NJB18185</strain>
    </source>
</reference>
<dbReference type="InterPro" id="IPR029035">
    <property type="entry name" value="DHS-like_NAD/FAD-binding_dom"/>
</dbReference>
<reference evidence="3" key="2">
    <citation type="submission" date="2018-04" db="EMBL/GenBank/DDBJ databases">
        <title>Draft genome sequence of Mycobacterium montefiorense isolated from Japanese black salamander.</title>
        <authorList>
            <person name="Fukano H."/>
            <person name="Yoshida M."/>
            <person name="Shimizu A."/>
            <person name="Iwao H."/>
            <person name="Kurata O."/>
            <person name="Katayama Y."/>
            <person name="Omatsu T."/>
            <person name="Mizutani T."/>
            <person name="Wada S."/>
            <person name="Hoshino Y."/>
        </authorList>
    </citation>
    <scope>NUCLEOTIDE SEQUENCE [LARGE SCALE GENOMIC DNA]</scope>
    <source>
        <strain evidence="3">BS</strain>
    </source>
</reference>
<evidence type="ECO:0000313" key="4">
    <source>
        <dbReference type="Proteomes" id="UP001139505"/>
    </source>
</evidence>
<keyword evidence="3" id="KW-1185">Reference proteome</keyword>
<proteinExistence type="predicted"/>
<dbReference type="EMBL" id="BFCH01000018">
    <property type="protein sequence ID" value="GBG38675.1"/>
    <property type="molecule type" value="Genomic_DNA"/>
</dbReference>